<dbReference type="SUPFAM" id="SSF53850">
    <property type="entry name" value="Periplasmic binding protein-like II"/>
    <property type="match status" value="1"/>
</dbReference>
<comment type="similarity">
    <text evidence="1">Belongs to the bacterial solute-binding protein 1 family. WtpA subfamily.</text>
</comment>
<dbReference type="OrthoDB" id="9785015at2"/>
<sequence>MSHQQNLKILHAGALRKPVAECAKLLQDARPELKVELESYGSRACARQVREGKVVDILALADPLLFAELLGPEYIDKYYIFANDQIVLAFNEFSRGSGEINALNWFDILLREEVTYGRSNQHLDPCGYRTLMVWQLSEQYYGRPGLFNQLDQMCRGDLIYPKSYDLASDVLVGKLDYGFEYLCVVNQFGLRYLTLPEKINLSNPAYVNYYSQSTVSLQGKNSGEMITIPGAPIEFAIAIPKNAENPEPAKDFLDLILSKQGQQILEECGLIPY</sequence>
<name>A0A1G8IB19_9FIRM</name>
<dbReference type="Pfam" id="PF13531">
    <property type="entry name" value="SBP_bac_11"/>
    <property type="match status" value="1"/>
</dbReference>
<gene>
    <name evidence="2" type="ORF">SAMN05443529_12824</name>
</gene>
<evidence type="ECO:0000256" key="1">
    <source>
        <dbReference type="ARBA" id="ARBA00009438"/>
    </source>
</evidence>
<dbReference type="PANTHER" id="PTHR30632">
    <property type="entry name" value="MOLYBDATE-BINDING PERIPLASMIC PROTEIN"/>
    <property type="match status" value="1"/>
</dbReference>
<protein>
    <submittedName>
        <fullName evidence="2">Molybdate/tungstate transport system substrate-binding protein</fullName>
    </submittedName>
</protein>
<dbReference type="EMBL" id="FNCP01000028">
    <property type="protein sequence ID" value="SDI16198.1"/>
    <property type="molecule type" value="Genomic_DNA"/>
</dbReference>
<dbReference type="CDD" id="cd13540">
    <property type="entry name" value="PBP2_ModA_WtpA"/>
    <property type="match status" value="1"/>
</dbReference>
<dbReference type="STRING" id="1121419.SAMN05443529_12824"/>
<dbReference type="RefSeq" id="WP_092335226.1">
    <property type="nucleotide sequence ID" value="NZ_FNCP01000028.1"/>
</dbReference>
<dbReference type="Proteomes" id="UP000198656">
    <property type="component" value="Unassembled WGS sequence"/>
</dbReference>
<evidence type="ECO:0000313" key="3">
    <source>
        <dbReference type="Proteomes" id="UP000198656"/>
    </source>
</evidence>
<dbReference type="Gene3D" id="3.40.190.10">
    <property type="entry name" value="Periplasmic binding protein-like II"/>
    <property type="match status" value="2"/>
</dbReference>
<dbReference type="PANTHER" id="PTHR30632:SF16">
    <property type="entry name" value="MOLYBDATE_TUNGSTATE-BINDING PROTEIN WTPA"/>
    <property type="match status" value="1"/>
</dbReference>
<accession>A0A1G8IB19</accession>
<dbReference type="AlphaFoldDB" id="A0A1G8IB19"/>
<evidence type="ECO:0000313" key="2">
    <source>
        <dbReference type="EMBL" id="SDI16198.1"/>
    </source>
</evidence>
<reference evidence="3" key="1">
    <citation type="submission" date="2016-10" db="EMBL/GenBank/DDBJ databases">
        <authorList>
            <person name="Varghese N."/>
            <person name="Submissions S."/>
        </authorList>
    </citation>
    <scope>NUCLEOTIDE SEQUENCE [LARGE SCALE GENOMIC DNA]</scope>
    <source>
        <strain evidence="3">DSM 8344</strain>
    </source>
</reference>
<dbReference type="InterPro" id="IPR050682">
    <property type="entry name" value="ModA/WtpA"/>
</dbReference>
<proteinExistence type="inferred from homology"/>
<dbReference type="GO" id="GO:0015689">
    <property type="term" value="P:molybdate ion transport"/>
    <property type="evidence" value="ECO:0007669"/>
    <property type="project" value="TreeGrafter"/>
</dbReference>
<organism evidence="2 3">
    <name type="scientific">Desulfosporosinus hippei DSM 8344</name>
    <dbReference type="NCBI Taxonomy" id="1121419"/>
    <lineage>
        <taxon>Bacteria</taxon>
        <taxon>Bacillati</taxon>
        <taxon>Bacillota</taxon>
        <taxon>Clostridia</taxon>
        <taxon>Eubacteriales</taxon>
        <taxon>Desulfitobacteriaceae</taxon>
        <taxon>Desulfosporosinus</taxon>
    </lineage>
</organism>
<keyword evidence="3" id="KW-1185">Reference proteome</keyword>
<dbReference type="GO" id="GO:0030973">
    <property type="term" value="F:molybdate ion binding"/>
    <property type="evidence" value="ECO:0007669"/>
    <property type="project" value="TreeGrafter"/>
</dbReference>